<organism evidence="1 2">
    <name type="scientific">Phlebiopsis gigantea (strain 11061_1 CR5-6)</name>
    <name type="common">White-rot fungus</name>
    <name type="synonym">Peniophora gigantea</name>
    <dbReference type="NCBI Taxonomy" id="745531"/>
    <lineage>
        <taxon>Eukaryota</taxon>
        <taxon>Fungi</taxon>
        <taxon>Dikarya</taxon>
        <taxon>Basidiomycota</taxon>
        <taxon>Agaricomycotina</taxon>
        <taxon>Agaricomycetes</taxon>
        <taxon>Polyporales</taxon>
        <taxon>Phanerochaetaceae</taxon>
        <taxon>Phlebiopsis</taxon>
    </lineage>
</organism>
<dbReference type="EMBL" id="KN840554">
    <property type="protein sequence ID" value="KIP05081.1"/>
    <property type="molecule type" value="Genomic_DNA"/>
</dbReference>
<evidence type="ECO:0000313" key="1">
    <source>
        <dbReference type="EMBL" id="KIP05081.1"/>
    </source>
</evidence>
<evidence type="ECO:0000313" key="2">
    <source>
        <dbReference type="Proteomes" id="UP000053257"/>
    </source>
</evidence>
<protein>
    <submittedName>
        <fullName evidence="1">Uncharacterized protein</fullName>
    </submittedName>
</protein>
<dbReference type="AlphaFoldDB" id="A0A0C3RV50"/>
<name>A0A0C3RV50_PHLG1</name>
<dbReference type="OrthoDB" id="3182995at2759"/>
<reference evidence="1 2" key="1">
    <citation type="journal article" date="2014" name="PLoS Genet.">
        <title>Analysis of the Phlebiopsis gigantea genome, transcriptome and secretome provides insight into its pioneer colonization strategies of wood.</title>
        <authorList>
            <person name="Hori C."/>
            <person name="Ishida T."/>
            <person name="Igarashi K."/>
            <person name="Samejima M."/>
            <person name="Suzuki H."/>
            <person name="Master E."/>
            <person name="Ferreira P."/>
            <person name="Ruiz-Duenas F.J."/>
            <person name="Held B."/>
            <person name="Canessa P."/>
            <person name="Larrondo L.F."/>
            <person name="Schmoll M."/>
            <person name="Druzhinina I.S."/>
            <person name="Kubicek C.P."/>
            <person name="Gaskell J.A."/>
            <person name="Kersten P."/>
            <person name="St John F."/>
            <person name="Glasner J."/>
            <person name="Sabat G."/>
            <person name="Splinter BonDurant S."/>
            <person name="Syed K."/>
            <person name="Yadav J."/>
            <person name="Mgbeahuruike A.C."/>
            <person name="Kovalchuk A."/>
            <person name="Asiegbu F.O."/>
            <person name="Lackner G."/>
            <person name="Hoffmeister D."/>
            <person name="Rencoret J."/>
            <person name="Gutierrez A."/>
            <person name="Sun H."/>
            <person name="Lindquist E."/>
            <person name="Barry K."/>
            <person name="Riley R."/>
            <person name="Grigoriev I.V."/>
            <person name="Henrissat B."/>
            <person name="Kues U."/>
            <person name="Berka R.M."/>
            <person name="Martinez A.T."/>
            <person name="Covert S.F."/>
            <person name="Blanchette R.A."/>
            <person name="Cullen D."/>
        </authorList>
    </citation>
    <scope>NUCLEOTIDE SEQUENCE [LARGE SCALE GENOMIC DNA]</scope>
    <source>
        <strain evidence="1 2">11061_1 CR5-6</strain>
    </source>
</reference>
<gene>
    <name evidence="1" type="ORF">PHLGIDRAFT_169277</name>
</gene>
<proteinExistence type="predicted"/>
<keyword evidence="2" id="KW-1185">Reference proteome</keyword>
<accession>A0A0C3RV50</accession>
<dbReference type="HOGENOM" id="CLU_1778160_0_0_1"/>
<sequence>MPQLLAQNALETTKLNGLLAQDGPSSGHSPTTVELRRVSIPDDLVKPKVCEFAEDEDEAPYFRKYLVPRQPSQLLAPGRQLLEATVGRRLGYGRSSAVHALEQVTISGHDSDTAVPSFVVKISRLAHVAWLAREEWFYDELERFEG</sequence>
<dbReference type="Proteomes" id="UP000053257">
    <property type="component" value="Unassembled WGS sequence"/>
</dbReference>